<dbReference type="GeneID" id="63696772"/>
<evidence type="ECO:0000313" key="1">
    <source>
        <dbReference type="EMBL" id="EYE95824.1"/>
    </source>
</evidence>
<reference evidence="2" key="1">
    <citation type="journal article" date="2014" name="Nat. Commun.">
        <title>Genomic adaptations of the halophilic Dead Sea filamentous fungus Eurotium rubrum.</title>
        <authorList>
            <person name="Kis-Papo T."/>
            <person name="Weig A.R."/>
            <person name="Riley R."/>
            <person name="Persoh D."/>
            <person name="Salamov A."/>
            <person name="Sun H."/>
            <person name="Lipzen A."/>
            <person name="Wasser S.P."/>
            <person name="Rambold G."/>
            <person name="Grigoriev I.V."/>
            <person name="Nevo E."/>
        </authorList>
    </citation>
    <scope>NUCLEOTIDE SEQUENCE [LARGE SCALE GENOMIC DNA]</scope>
    <source>
        <strain evidence="2">CBS 135680</strain>
    </source>
</reference>
<dbReference type="AlphaFoldDB" id="A0A017SGN8"/>
<proteinExistence type="predicted"/>
<dbReference type="Proteomes" id="UP000019804">
    <property type="component" value="Unassembled WGS sequence"/>
</dbReference>
<dbReference type="OrthoDB" id="7464126at2759"/>
<dbReference type="RefSeq" id="XP_040639512.1">
    <property type="nucleotide sequence ID" value="XM_040781648.1"/>
</dbReference>
<name>A0A017SGN8_ASPRC</name>
<keyword evidence="2" id="KW-1185">Reference proteome</keyword>
<evidence type="ECO:0000313" key="2">
    <source>
        <dbReference type="Proteomes" id="UP000019804"/>
    </source>
</evidence>
<protein>
    <submittedName>
        <fullName evidence="1">Uncharacterized protein</fullName>
    </submittedName>
</protein>
<gene>
    <name evidence="1" type="ORF">EURHEDRAFT_411547</name>
</gene>
<sequence length="118" mass="13410">MGNVSRQLGQLYEQSQVLINHANQRENMVIPDWISSAPPNEDHTRTLDDGKLNRDYANSGKWLFFGKNSSRGAIPTMAVYRYCGCMDSTGKSSLVCLIIEHFLKQSLSLYKEAYRVAY</sequence>
<dbReference type="HOGENOM" id="CLU_2072653_0_0_1"/>
<dbReference type="EMBL" id="KK088420">
    <property type="protein sequence ID" value="EYE95824.1"/>
    <property type="molecule type" value="Genomic_DNA"/>
</dbReference>
<accession>A0A017SGN8</accession>
<organism evidence="1 2">
    <name type="scientific">Aspergillus ruber (strain CBS 135680)</name>
    <dbReference type="NCBI Taxonomy" id="1388766"/>
    <lineage>
        <taxon>Eukaryota</taxon>
        <taxon>Fungi</taxon>
        <taxon>Dikarya</taxon>
        <taxon>Ascomycota</taxon>
        <taxon>Pezizomycotina</taxon>
        <taxon>Eurotiomycetes</taxon>
        <taxon>Eurotiomycetidae</taxon>
        <taxon>Eurotiales</taxon>
        <taxon>Aspergillaceae</taxon>
        <taxon>Aspergillus</taxon>
        <taxon>Aspergillus subgen. Aspergillus</taxon>
    </lineage>
</organism>